<feature type="binding site" description="in other chain" evidence="8">
    <location>
        <begin position="135"/>
        <end position="137"/>
    </location>
    <ligand>
        <name>FMN</name>
        <dbReference type="ChEBI" id="CHEBI:58210"/>
        <note>ligand shared between dimeric partners</note>
    </ligand>
</feature>
<keyword evidence="4 7" id="KW-0521">NADP</keyword>
<evidence type="ECO:0000256" key="6">
    <source>
        <dbReference type="ARBA" id="ARBA00023027"/>
    </source>
</evidence>
<sequence length="186" mass="20957">MLTESVLQLINDRQSIGHLVEPAPSQQQIQQAIGAALAAPDHRRLHPWQFIQIDHDRRVAFGELIAQCLAKEGEIDPIQLERVKHHPLRAPLLLICVMKYQAHAKVPKFEQLLSCGAAIENLLLVLQAQGFASIWRTGDIAENSYFRQAMGCDEHDVITGIVYIGTAFKDIPAREPLKVEDFLSHW</sequence>
<dbReference type="RefSeq" id="WP_070068694.1">
    <property type="nucleotide sequence ID" value="NZ_MKKK01000002.1"/>
</dbReference>
<evidence type="ECO:0000256" key="3">
    <source>
        <dbReference type="ARBA" id="ARBA00022643"/>
    </source>
</evidence>
<dbReference type="Gene3D" id="3.40.109.10">
    <property type="entry name" value="NADH Oxidase"/>
    <property type="match status" value="1"/>
</dbReference>
<comment type="similarity">
    <text evidence="1 7">Belongs to the nitroreductase family.</text>
</comment>
<gene>
    <name evidence="10" type="ORF">BJI46_07695</name>
</gene>
<feature type="binding site" evidence="8">
    <location>
        <position position="42"/>
    </location>
    <ligand>
        <name>FMN</name>
        <dbReference type="ChEBI" id="CHEBI:58210"/>
        <note>ligand shared between dimeric partners</note>
    </ligand>
</feature>
<dbReference type="STRING" id="1262585.BJI46_07695"/>
<dbReference type="SUPFAM" id="SSF55469">
    <property type="entry name" value="FMN-dependent nitroreductase-like"/>
    <property type="match status" value="1"/>
</dbReference>
<feature type="domain" description="Nitroreductase" evidence="9">
    <location>
        <begin position="12"/>
        <end position="165"/>
    </location>
</feature>
<feature type="binding site" description="in other chain" evidence="8">
    <location>
        <begin position="13"/>
        <end position="15"/>
    </location>
    <ligand>
        <name>FMN</name>
        <dbReference type="ChEBI" id="CHEBI:58210"/>
        <note>ligand shared between dimeric partners</note>
    </ligand>
</feature>
<dbReference type="InterPro" id="IPR052530">
    <property type="entry name" value="NAD(P)H_nitroreductase"/>
</dbReference>
<dbReference type="PIRSF" id="PIRSF000232">
    <property type="entry name" value="YdjA"/>
    <property type="match status" value="1"/>
</dbReference>
<organism evidence="10 11">
    <name type="scientific">Acinetobacter qingfengensis</name>
    <dbReference type="NCBI Taxonomy" id="1262585"/>
    <lineage>
        <taxon>Bacteria</taxon>
        <taxon>Pseudomonadati</taxon>
        <taxon>Pseudomonadota</taxon>
        <taxon>Gammaproteobacteria</taxon>
        <taxon>Moraxellales</taxon>
        <taxon>Moraxellaceae</taxon>
        <taxon>Acinetobacter</taxon>
    </lineage>
</organism>
<keyword evidence="11" id="KW-1185">Reference proteome</keyword>
<dbReference type="InterPro" id="IPR026021">
    <property type="entry name" value="YdjA-like"/>
</dbReference>
<keyword evidence="6 7" id="KW-0520">NAD</keyword>
<evidence type="ECO:0000256" key="5">
    <source>
        <dbReference type="ARBA" id="ARBA00023002"/>
    </source>
</evidence>
<dbReference type="GO" id="GO:0016491">
    <property type="term" value="F:oxidoreductase activity"/>
    <property type="evidence" value="ECO:0007669"/>
    <property type="project" value="UniProtKB-UniRule"/>
</dbReference>
<dbReference type="PANTHER" id="PTHR43821">
    <property type="entry name" value="NAD(P)H NITROREDUCTASE YDJA-RELATED"/>
    <property type="match status" value="1"/>
</dbReference>
<dbReference type="InterPro" id="IPR029479">
    <property type="entry name" value="Nitroreductase"/>
</dbReference>
<comment type="cofactor">
    <cofactor evidence="8">
        <name>FMN</name>
        <dbReference type="ChEBI" id="CHEBI:58210"/>
    </cofactor>
    <text evidence="8">Binds 1 FMN per subunit.</text>
</comment>
<protein>
    <recommendedName>
        <fullName evidence="7">Putative NAD(P)H nitroreductase</fullName>
        <ecNumber evidence="7">1.-.-.-</ecNumber>
    </recommendedName>
</protein>
<accession>A0A1E7REW5</accession>
<dbReference type="OrthoDB" id="9804207at2"/>
<comment type="caution">
    <text evidence="10">The sequence shown here is derived from an EMBL/GenBank/DDBJ whole genome shotgun (WGS) entry which is preliminary data.</text>
</comment>
<dbReference type="EMBL" id="MKKK01000002">
    <property type="protein sequence ID" value="OEY97940.1"/>
    <property type="molecule type" value="Genomic_DNA"/>
</dbReference>
<evidence type="ECO:0000259" key="9">
    <source>
        <dbReference type="Pfam" id="PF00881"/>
    </source>
</evidence>
<dbReference type="InterPro" id="IPR000415">
    <property type="entry name" value="Nitroreductase-like"/>
</dbReference>
<dbReference type="CDD" id="cd02135">
    <property type="entry name" value="YdjA-like"/>
    <property type="match status" value="1"/>
</dbReference>
<dbReference type="EC" id="1.-.-.-" evidence="7"/>
<dbReference type="PANTHER" id="PTHR43821:SF1">
    <property type="entry name" value="NAD(P)H NITROREDUCTASE YDJA-RELATED"/>
    <property type="match status" value="1"/>
</dbReference>
<dbReference type="Proteomes" id="UP000185895">
    <property type="component" value="Unassembled WGS sequence"/>
</dbReference>
<keyword evidence="5 7" id="KW-0560">Oxidoreductase</keyword>
<evidence type="ECO:0000256" key="4">
    <source>
        <dbReference type="ARBA" id="ARBA00022857"/>
    </source>
</evidence>
<evidence type="ECO:0000313" key="10">
    <source>
        <dbReference type="EMBL" id="OEY97940.1"/>
    </source>
</evidence>
<name>A0A1E7REW5_9GAMM</name>
<dbReference type="Pfam" id="PF00881">
    <property type="entry name" value="Nitroreductase"/>
    <property type="match status" value="1"/>
</dbReference>
<evidence type="ECO:0000256" key="2">
    <source>
        <dbReference type="ARBA" id="ARBA00022630"/>
    </source>
</evidence>
<reference evidence="10 11" key="1">
    <citation type="submission" date="2016-09" db="EMBL/GenBank/DDBJ databases">
        <authorList>
            <person name="Capua I."/>
            <person name="De Benedictis P."/>
            <person name="Joannis T."/>
            <person name="Lombin L.H."/>
            <person name="Cattoli G."/>
        </authorList>
    </citation>
    <scope>NUCLEOTIDE SEQUENCE [LARGE SCALE GENOMIC DNA]</scope>
    <source>
        <strain evidence="10 11">ANC 4671</strain>
    </source>
</reference>
<keyword evidence="3 7" id="KW-0288">FMN</keyword>
<evidence type="ECO:0000313" key="11">
    <source>
        <dbReference type="Proteomes" id="UP000185895"/>
    </source>
</evidence>
<evidence type="ECO:0000256" key="8">
    <source>
        <dbReference type="PIRSR" id="PIRSR000232-1"/>
    </source>
</evidence>
<dbReference type="AlphaFoldDB" id="A0A1E7REW5"/>
<evidence type="ECO:0000256" key="7">
    <source>
        <dbReference type="PIRNR" id="PIRNR000232"/>
    </source>
</evidence>
<proteinExistence type="inferred from homology"/>
<evidence type="ECO:0000256" key="1">
    <source>
        <dbReference type="ARBA" id="ARBA00007118"/>
    </source>
</evidence>
<keyword evidence="2 7" id="KW-0285">Flavoprotein</keyword>